<dbReference type="Gene3D" id="3.10.310.70">
    <property type="match status" value="1"/>
</dbReference>
<keyword evidence="4" id="KW-1185">Reference proteome</keyword>
<dbReference type="InterPro" id="IPR006311">
    <property type="entry name" value="TAT_signal"/>
</dbReference>
<evidence type="ECO:0000259" key="2">
    <source>
        <dbReference type="Pfam" id="PF07969"/>
    </source>
</evidence>
<evidence type="ECO:0000313" key="4">
    <source>
        <dbReference type="Proteomes" id="UP000030907"/>
    </source>
</evidence>
<dbReference type="SUPFAM" id="SSF51556">
    <property type="entry name" value="Metallo-dependent hydrolases"/>
    <property type="match status" value="1"/>
</dbReference>
<name>A0A0A7PFT4_9SPHN</name>
<dbReference type="EMBL" id="CP009122">
    <property type="protein sequence ID" value="AJA08088.1"/>
    <property type="molecule type" value="Genomic_DNA"/>
</dbReference>
<dbReference type="InterPro" id="IPR032466">
    <property type="entry name" value="Metal_Hydrolase"/>
</dbReference>
<dbReference type="KEGG" id="sphk:SKP52_05815"/>
<accession>A0A0A7PFT4</accession>
<dbReference type="Pfam" id="PF07969">
    <property type="entry name" value="Amidohydro_3"/>
    <property type="match status" value="1"/>
</dbReference>
<keyword evidence="3" id="KW-0378">Hydrolase</keyword>
<protein>
    <submittedName>
        <fullName evidence="3">Putative TIM-barrel fold metal-dependent hydrolase</fullName>
    </submittedName>
</protein>
<dbReference type="InterPro" id="IPR033932">
    <property type="entry name" value="YtcJ-like"/>
</dbReference>
<feature type="chain" id="PRO_5002030710" evidence="1">
    <location>
        <begin position="27"/>
        <end position="556"/>
    </location>
</feature>
<dbReference type="CDD" id="cd01300">
    <property type="entry name" value="YtcJ_like"/>
    <property type="match status" value="1"/>
</dbReference>
<dbReference type="Gene3D" id="2.30.40.10">
    <property type="entry name" value="Urease, subunit C, domain 1"/>
    <property type="match status" value="1"/>
</dbReference>
<gene>
    <name evidence="3" type="ORF">SKP52_05815</name>
</gene>
<dbReference type="SUPFAM" id="SSF51338">
    <property type="entry name" value="Composite domain of metallo-dependent hydrolases"/>
    <property type="match status" value="1"/>
</dbReference>
<dbReference type="STRING" id="1515612.SKP52_05815"/>
<dbReference type="Proteomes" id="UP000030907">
    <property type="component" value="Chromosome"/>
</dbReference>
<dbReference type="AlphaFoldDB" id="A0A0A7PFT4"/>
<dbReference type="GO" id="GO:0016810">
    <property type="term" value="F:hydrolase activity, acting on carbon-nitrogen (but not peptide) bonds"/>
    <property type="evidence" value="ECO:0007669"/>
    <property type="project" value="InterPro"/>
</dbReference>
<dbReference type="OrthoDB" id="9811399at2"/>
<dbReference type="HOGENOM" id="CLU_009942_1_0_5"/>
<organism evidence="3 4">
    <name type="scientific">Sphingopyxis fribergensis</name>
    <dbReference type="NCBI Taxonomy" id="1515612"/>
    <lineage>
        <taxon>Bacteria</taxon>
        <taxon>Pseudomonadati</taxon>
        <taxon>Pseudomonadota</taxon>
        <taxon>Alphaproteobacteria</taxon>
        <taxon>Sphingomonadales</taxon>
        <taxon>Sphingomonadaceae</taxon>
        <taxon>Sphingopyxis</taxon>
    </lineage>
</organism>
<feature type="domain" description="Amidohydrolase 3" evidence="2">
    <location>
        <begin position="78"/>
        <end position="555"/>
    </location>
</feature>
<evidence type="ECO:0000313" key="3">
    <source>
        <dbReference type="EMBL" id="AJA08088.1"/>
    </source>
</evidence>
<reference evidence="3 4" key="1">
    <citation type="journal article" date="2015" name="Int. J. Syst. Evol. Microbiol.">
        <title>Description of Sphingopyxis fribergensis sp. nov. - a soil bacterium with the ability to degrade styrene and phenylacetic acid.</title>
        <authorList>
            <person name="Oelschlagel M."/>
            <person name="Ruckert C."/>
            <person name="Kalinowski J."/>
            <person name="Schmidt G."/>
            <person name="Schlomann M."/>
            <person name="Tischler D."/>
        </authorList>
    </citation>
    <scope>NUCLEOTIDE SEQUENCE [LARGE SCALE GENOMIC DNA]</scope>
    <source>
        <strain evidence="3 4">Kp5.2</strain>
    </source>
</reference>
<dbReference type="InterPro" id="IPR013108">
    <property type="entry name" value="Amidohydro_3"/>
</dbReference>
<keyword evidence="1" id="KW-0732">Signal</keyword>
<feature type="signal peptide" evidence="1">
    <location>
        <begin position="1"/>
        <end position="26"/>
    </location>
</feature>
<dbReference type="PANTHER" id="PTHR22642">
    <property type="entry name" value="IMIDAZOLONEPROPIONASE"/>
    <property type="match status" value="1"/>
</dbReference>
<dbReference type="PROSITE" id="PS51318">
    <property type="entry name" value="TAT"/>
    <property type="match status" value="1"/>
</dbReference>
<dbReference type="Gene3D" id="3.20.20.140">
    <property type="entry name" value="Metal-dependent hydrolases"/>
    <property type="match status" value="1"/>
</dbReference>
<sequence length="556" mass="60435">MMFSRRTLLAFAGGTAAAAVSRSAFASASDDLDTAYINARVWTGAGADIRTDAIGVKGDRIAAIGADAVRAHTGKRTQVIDLRGAFVTPGFIDPHVHFVKASQMLSQPSLRDAADPKAFVARIAAAVKTLPKGQWLEGGNWDQDRWGGEMPNKSWIDAVTPDTPVAVIRYDLHMLLLNSLALRLAGIDRNTPDVPGGVIERDAKGEPTGIVKDAAKELVLRAIGEPTSDQIDTATRQGIALALSKGVTQVHPTELETISFDSTRRLRAKGETDLRFRHFLPLKDWEKQVALVKAEGRGDDWVQWGACKVVFDGSLGSRTARFYEPYADDPTTRGLVVTDPADLRRWIEGADKAGLQVTAHAIGDEANDIVLDTMVAVAAANGARDRRFRVEHVQHMKSHAIARFNEQGIIASVQPYHAIDDGRWAVRRIGEERLKTSFAFGSLVRSGAHVCMGSDWPVAPIDPLTGLDAAVNRETLDGKNPQGWHPEQRVTLAQAMHSYTQEGAYAGFNEKRLGLIAPGFLADFAVWDADFFAIDSHSLVNAKALRTIVGGRQRYG</sequence>
<evidence type="ECO:0000256" key="1">
    <source>
        <dbReference type="SAM" id="SignalP"/>
    </source>
</evidence>
<proteinExistence type="predicted"/>
<dbReference type="PANTHER" id="PTHR22642:SF2">
    <property type="entry name" value="PROTEIN LONG AFTER FAR-RED 3"/>
    <property type="match status" value="1"/>
</dbReference>
<dbReference type="InterPro" id="IPR011059">
    <property type="entry name" value="Metal-dep_hydrolase_composite"/>
</dbReference>